<proteinExistence type="inferred from homology"/>
<accession>A0A654DQC1</accession>
<dbReference type="InterPro" id="IPR036249">
    <property type="entry name" value="Thioredoxin-like_sf"/>
</dbReference>
<comment type="similarity">
    <text evidence="1 3">Belongs to the ArsC family.</text>
</comment>
<dbReference type="Proteomes" id="UP000432350">
    <property type="component" value="Unassembled WGS sequence"/>
</dbReference>
<reference evidence="4 6" key="1">
    <citation type="submission" date="2018-06" db="EMBL/GenBank/DDBJ databases">
        <authorList>
            <consortium name="Pathogen Informatics"/>
            <person name="Doyle S."/>
        </authorList>
    </citation>
    <scope>NUCLEOTIDE SEQUENCE [LARGE SCALE GENOMIC DNA]</scope>
    <source>
        <strain evidence="4 6">NCTC11343</strain>
    </source>
</reference>
<dbReference type="Gene3D" id="3.40.30.10">
    <property type="entry name" value="Glutaredoxin"/>
    <property type="match status" value="1"/>
</dbReference>
<dbReference type="PANTHER" id="PTHR30041">
    <property type="entry name" value="ARSENATE REDUCTASE"/>
    <property type="match status" value="1"/>
</dbReference>
<dbReference type="Pfam" id="PF03960">
    <property type="entry name" value="ArsC"/>
    <property type="match status" value="1"/>
</dbReference>
<keyword evidence="2" id="KW-0560">Oxidoreductase</keyword>
<dbReference type="EMBL" id="UAUU01000011">
    <property type="protein sequence ID" value="SPZ94227.1"/>
    <property type="molecule type" value="Genomic_DNA"/>
</dbReference>
<gene>
    <name evidence="4" type="primary">yfgD</name>
    <name evidence="4" type="ORF">NCTC11343_05162</name>
    <name evidence="5" type="ORF">SPHINGO8BC_90058</name>
</gene>
<dbReference type="EMBL" id="CABWMV010000028">
    <property type="protein sequence ID" value="VXD07642.1"/>
    <property type="molecule type" value="Genomic_DNA"/>
</dbReference>
<protein>
    <submittedName>
        <fullName evidence="4">Arsenate reductase</fullName>
    </submittedName>
</protein>
<accession>A0A2X2JIY1</accession>
<name>A0A2X2JIY1_SPHMU</name>
<dbReference type="PANTHER" id="PTHR30041:SF4">
    <property type="entry name" value="ARSENATE REDUCTASE"/>
    <property type="match status" value="1"/>
</dbReference>
<dbReference type="SUPFAM" id="SSF52833">
    <property type="entry name" value="Thioredoxin-like"/>
    <property type="match status" value="1"/>
</dbReference>
<organism evidence="4 6">
    <name type="scientific">Sphingobacterium multivorum</name>
    <dbReference type="NCBI Taxonomy" id="28454"/>
    <lineage>
        <taxon>Bacteria</taxon>
        <taxon>Pseudomonadati</taxon>
        <taxon>Bacteroidota</taxon>
        <taxon>Sphingobacteriia</taxon>
        <taxon>Sphingobacteriales</taxon>
        <taxon>Sphingobacteriaceae</taxon>
        <taxon>Sphingobacterium</taxon>
    </lineage>
</organism>
<reference evidence="5 7" key="2">
    <citation type="submission" date="2019-10" db="EMBL/GenBank/DDBJ databases">
        <authorList>
            <person name="Karimi E."/>
        </authorList>
    </citation>
    <scope>NUCLEOTIDE SEQUENCE [LARGE SCALE GENOMIC DNA]</scope>
    <source>
        <strain evidence="5">Sphingobacterium sp. 8BC</strain>
    </source>
</reference>
<evidence type="ECO:0000256" key="2">
    <source>
        <dbReference type="ARBA" id="ARBA00023002"/>
    </source>
</evidence>
<evidence type="ECO:0000313" key="4">
    <source>
        <dbReference type="EMBL" id="SPZ94227.1"/>
    </source>
</evidence>
<dbReference type="CDD" id="cd03034">
    <property type="entry name" value="ArsC_ArsC"/>
    <property type="match status" value="1"/>
</dbReference>
<evidence type="ECO:0000313" key="6">
    <source>
        <dbReference type="Proteomes" id="UP000251241"/>
    </source>
</evidence>
<evidence type="ECO:0000313" key="7">
    <source>
        <dbReference type="Proteomes" id="UP000432350"/>
    </source>
</evidence>
<dbReference type="Proteomes" id="UP000251241">
    <property type="component" value="Unassembled WGS sequence"/>
</dbReference>
<dbReference type="InterPro" id="IPR006659">
    <property type="entry name" value="Arsenate_reductase"/>
</dbReference>
<dbReference type="PROSITE" id="PS51353">
    <property type="entry name" value="ARSC"/>
    <property type="match status" value="1"/>
</dbReference>
<evidence type="ECO:0000256" key="1">
    <source>
        <dbReference type="ARBA" id="ARBA00007198"/>
    </source>
</evidence>
<dbReference type="GO" id="GO:0008794">
    <property type="term" value="F:arsenate reductase (glutaredoxin) activity"/>
    <property type="evidence" value="ECO:0007669"/>
    <property type="project" value="InterPro"/>
</dbReference>
<dbReference type="InterPro" id="IPR006660">
    <property type="entry name" value="Arsenate_reductase-like"/>
</dbReference>
<dbReference type="AlphaFoldDB" id="A0A2X2JIY1"/>
<dbReference type="NCBIfam" id="TIGR00014">
    <property type="entry name" value="arsC"/>
    <property type="match status" value="1"/>
</dbReference>
<evidence type="ECO:0000256" key="3">
    <source>
        <dbReference type="PROSITE-ProRule" id="PRU01282"/>
    </source>
</evidence>
<sequence length="119" mass="13659">MAMIKIYHNKNCSKSCNALEVLQHQAVDIEVQEYLNDVPTRDQLIELLGQLNLKPLELIRKGESVFQEKFQNLHLTDEQWIDAMLAYPILIERPIVVKDGVAVIGRPIEKVVKLILAKQ</sequence>
<evidence type="ECO:0000313" key="5">
    <source>
        <dbReference type="EMBL" id="VXD07642.1"/>
    </source>
</evidence>